<evidence type="ECO:0000256" key="4">
    <source>
        <dbReference type="ARBA" id="ARBA00023128"/>
    </source>
</evidence>
<evidence type="ECO:0000313" key="7">
    <source>
        <dbReference type="Proteomes" id="UP000694845"/>
    </source>
</evidence>
<accession>A0A8B7YCL0</accession>
<dbReference type="Gene3D" id="4.10.91.10">
    <property type="entry name" value="Cytochrome c oxidase, subunit VIIa"/>
    <property type="match status" value="1"/>
</dbReference>
<comment type="subcellular location">
    <subcellularLocation>
        <location evidence="1">Mitochondrion inner membrane</location>
    </subcellularLocation>
</comment>
<evidence type="ECO:0000256" key="1">
    <source>
        <dbReference type="ARBA" id="ARBA00004273"/>
    </source>
</evidence>
<keyword evidence="3" id="KW-0999">Mitochondrion inner membrane</keyword>
<keyword evidence="7" id="KW-1185">Reference proteome</keyword>
<dbReference type="RefSeq" id="XP_022090988.1">
    <property type="nucleotide sequence ID" value="XM_022235296.1"/>
</dbReference>
<dbReference type="GeneID" id="110979476"/>
<keyword evidence="4" id="KW-0496">Mitochondrion</keyword>
<dbReference type="GO" id="GO:0045277">
    <property type="term" value="C:respiratory chain complex IV"/>
    <property type="evidence" value="ECO:0007669"/>
    <property type="project" value="InterPro"/>
</dbReference>
<evidence type="ECO:0000256" key="6">
    <source>
        <dbReference type="SAM" id="Phobius"/>
    </source>
</evidence>
<reference evidence="8" key="1">
    <citation type="submission" date="2025-08" db="UniProtKB">
        <authorList>
            <consortium name="RefSeq"/>
        </authorList>
    </citation>
    <scope>IDENTIFICATION</scope>
</reference>
<gene>
    <name evidence="8" type="primary">LOC110979476</name>
</gene>
<proteinExistence type="inferred from homology"/>
<feature type="transmembrane region" description="Helical" evidence="6">
    <location>
        <begin position="59"/>
        <end position="83"/>
    </location>
</feature>
<comment type="similarity">
    <text evidence="2">Belongs to the cytochrome c oxidase VIIa family.</text>
</comment>
<dbReference type="GO" id="GO:0005743">
    <property type="term" value="C:mitochondrial inner membrane"/>
    <property type="evidence" value="ECO:0007669"/>
    <property type="project" value="UniProtKB-SubCell"/>
</dbReference>
<sequence>MNRALILRSLLPRARASFSTTTRSQIQNKVKENQLRFQSKDGQEEAIKAGSSVDPRVRIAYNAAMTIAGVCFAFLGFALYVAAHKTDQQNEKKT</sequence>
<keyword evidence="6" id="KW-1133">Transmembrane helix</keyword>
<keyword evidence="6" id="KW-0812">Transmembrane</keyword>
<evidence type="ECO:0000256" key="2">
    <source>
        <dbReference type="ARBA" id="ARBA00009331"/>
    </source>
</evidence>
<protein>
    <submittedName>
        <fullName evidence="8">Uncharacterized protein LOC110979476 isoform X1</fullName>
    </submittedName>
</protein>
<dbReference type="Proteomes" id="UP000694845">
    <property type="component" value="Unplaced"/>
</dbReference>
<dbReference type="AlphaFoldDB" id="A0A8B7YCL0"/>
<name>A0A8B7YCL0_ACAPL</name>
<evidence type="ECO:0000256" key="3">
    <source>
        <dbReference type="ARBA" id="ARBA00022792"/>
    </source>
</evidence>
<dbReference type="InterPro" id="IPR036539">
    <property type="entry name" value="Cyt_c_oxidase_su7a_sf"/>
</dbReference>
<evidence type="ECO:0000313" key="8">
    <source>
        <dbReference type="RefSeq" id="XP_022090988.1"/>
    </source>
</evidence>
<dbReference type="KEGG" id="aplc:110979476"/>
<dbReference type="GO" id="GO:0006123">
    <property type="term" value="P:mitochondrial electron transport, cytochrome c to oxygen"/>
    <property type="evidence" value="ECO:0007669"/>
    <property type="project" value="InterPro"/>
</dbReference>
<dbReference type="OrthoDB" id="5966508at2759"/>
<evidence type="ECO:0000256" key="5">
    <source>
        <dbReference type="ARBA" id="ARBA00023136"/>
    </source>
</evidence>
<keyword evidence="5 6" id="KW-0472">Membrane</keyword>
<organism evidence="7 8">
    <name type="scientific">Acanthaster planci</name>
    <name type="common">Crown-of-thorns starfish</name>
    <dbReference type="NCBI Taxonomy" id="133434"/>
    <lineage>
        <taxon>Eukaryota</taxon>
        <taxon>Metazoa</taxon>
        <taxon>Echinodermata</taxon>
        <taxon>Eleutherozoa</taxon>
        <taxon>Asterozoa</taxon>
        <taxon>Asteroidea</taxon>
        <taxon>Valvatacea</taxon>
        <taxon>Valvatida</taxon>
        <taxon>Acanthasteridae</taxon>
        <taxon>Acanthaster</taxon>
    </lineage>
</organism>